<proteinExistence type="predicted"/>
<protein>
    <submittedName>
        <fullName evidence="1">Uncharacterized protein</fullName>
    </submittedName>
</protein>
<name>A0A4E0RNY5_FASHE</name>
<organism evidence="1 2">
    <name type="scientific">Fasciola hepatica</name>
    <name type="common">Liver fluke</name>
    <dbReference type="NCBI Taxonomy" id="6192"/>
    <lineage>
        <taxon>Eukaryota</taxon>
        <taxon>Metazoa</taxon>
        <taxon>Spiralia</taxon>
        <taxon>Lophotrochozoa</taxon>
        <taxon>Platyhelminthes</taxon>
        <taxon>Trematoda</taxon>
        <taxon>Digenea</taxon>
        <taxon>Plagiorchiida</taxon>
        <taxon>Echinostomata</taxon>
        <taxon>Echinostomatoidea</taxon>
        <taxon>Fasciolidae</taxon>
        <taxon>Fasciola</taxon>
    </lineage>
</organism>
<dbReference type="EMBL" id="JXXN02000094">
    <property type="protein sequence ID" value="THD28691.1"/>
    <property type="molecule type" value="Genomic_DNA"/>
</dbReference>
<evidence type="ECO:0000313" key="1">
    <source>
        <dbReference type="EMBL" id="THD28691.1"/>
    </source>
</evidence>
<reference evidence="1" key="1">
    <citation type="submission" date="2019-03" db="EMBL/GenBank/DDBJ databases">
        <title>Improved annotation for the trematode Fasciola hepatica.</title>
        <authorList>
            <person name="Choi Y.-J."/>
            <person name="Martin J."/>
            <person name="Mitreva M."/>
        </authorList>
    </citation>
    <scope>NUCLEOTIDE SEQUENCE [LARGE SCALE GENOMIC DNA]</scope>
</reference>
<sequence length="221" mass="23492">MCMCQLNIEEFKDKPYFSACPSTKVTYCANPAPCVVKCSVDPKSSDIQKVECFAHQPSVPVRVAPECPCQATVAMQIKPKYVCPAPCPLACDKRVVSDDDAAACILHQLGFYDDGDDVDNCAVCQHAQPPVIVQTTPCCTPPVVSQVGYCGGSPVYAHVTPTTCAESVPVCTASVLTNVGCCGGSPASIVPHVSCCHGNAPPLFVCEIKRQTEKPKVKRKL</sequence>
<keyword evidence="2" id="KW-1185">Reference proteome</keyword>
<gene>
    <name evidence="1" type="ORF">D915_000473</name>
</gene>
<dbReference type="Proteomes" id="UP000230066">
    <property type="component" value="Unassembled WGS sequence"/>
</dbReference>
<dbReference type="AlphaFoldDB" id="A0A4E0RNY5"/>
<evidence type="ECO:0000313" key="2">
    <source>
        <dbReference type="Proteomes" id="UP000230066"/>
    </source>
</evidence>
<comment type="caution">
    <text evidence="1">The sequence shown here is derived from an EMBL/GenBank/DDBJ whole genome shotgun (WGS) entry which is preliminary data.</text>
</comment>
<accession>A0A4E0RNY5</accession>